<feature type="transmembrane region" description="Helical" evidence="3">
    <location>
        <begin position="96"/>
        <end position="122"/>
    </location>
</feature>
<reference evidence="5 6" key="1">
    <citation type="submission" date="2019-04" db="EMBL/GenBank/DDBJ databases">
        <title>Friends and foes A comparative genomics study of 23 Aspergillus species from section Flavi.</title>
        <authorList>
            <consortium name="DOE Joint Genome Institute"/>
            <person name="Kjaerbolling I."/>
            <person name="Vesth T."/>
            <person name="Frisvad J.C."/>
            <person name="Nybo J.L."/>
            <person name="Theobald S."/>
            <person name="Kildgaard S."/>
            <person name="Isbrandt T."/>
            <person name="Kuo A."/>
            <person name="Sato A."/>
            <person name="Lyhne E.K."/>
            <person name="Kogle M.E."/>
            <person name="Wiebenga A."/>
            <person name="Kun R.S."/>
            <person name="Lubbers R.J."/>
            <person name="Makela M.R."/>
            <person name="Barry K."/>
            <person name="Chovatia M."/>
            <person name="Clum A."/>
            <person name="Daum C."/>
            <person name="Haridas S."/>
            <person name="He G."/>
            <person name="LaButti K."/>
            <person name="Lipzen A."/>
            <person name="Mondo S."/>
            <person name="Riley R."/>
            <person name="Salamov A."/>
            <person name="Simmons B.A."/>
            <person name="Magnuson J.K."/>
            <person name="Henrissat B."/>
            <person name="Mortensen U.H."/>
            <person name="Larsen T.O."/>
            <person name="Devries R.P."/>
            <person name="Grigoriev I.V."/>
            <person name="Machida M."/>
            <person name="Baker S.E."/>
            <person name="Andersen M.R."/>
        </authorList>
    </citation>
    <scope>NUCLEOTIDE SEQUENCE [LARGE SCALE GENOMIC DNA]</scope>
    <source>
        <strain evidence="5 6">CBS 151.66</strain>
    </source>
</reference>
<dbReference type="InterPro" id="IPR020846">
    <property type="entry name" value="MFS_dom"/>
</dbReference>
<proteinExistence type="predicted"/>
<accession>A0A5N5WQQ4</accession>
<feature type="region of interest" description="Disordered" evidence="2">
    <location>
        <begin position="226"/>
        <end position="262"/>
    </location>
</feature>
<dbReference type="Proteomes" id="UP000326565">
    <property type="component" value="Unassembled WGS sequence"/>
</dbReference>
<feature type="transmembrane region" description="Helical" evidence="3">
    <location>
        <begin position="43"/>
        <end position="62"/>
    </location>
</feature>
<feature type="transmembrane region" description="Helical" evidence="3">
    <location>
        <begin position="275"/>
        <end position="301"/>
    </location>
</feature>
<evidence type="ECO:0000256" key="1">
    <source>
        <dbReference type="ARBA" id="ARBA00004141"/>
    </source>
</evidence>
<feature type="domain" description="Major facilitator superfamily (MFS) profile" evidence="4">
    <location>
        <begin position="17"/>
        <end position="458"/>
    </location>
</feature>
<sequence>MSPESPQQRVQLPTKILSELGLLSLWQSSFDVKLLCTQRFVRLFAYGGSTLILASYLSSLGISDTRIGLFMTLTLVGDVVISFFLTLFADTMGRKAVLLLGSALMVGSGIIFALIGNFWILLAAAVLGVISPSGNEIGPFRAVEESTLAHLTPQESLSDIFAWYSLIGTAGTALGMMACGWAINLLQVTRGWQYVAACRMIFFAYAAIGVLKFLLSIALSSNVEAKEKQKPTQQQGQPGGNDETRPLLGERNDDEQPQKKRNPFSFLGEKDLVSLVIRLFILFALDSFASGLASLSWMTYFFKRKFSLPEGKLGSIFFTTSIISAASMLVASSIAKRIGNVKTMVFTHLPSAICLALIPVPNVLPLALTFLVLRACSQNMDVAPRSAFLAAALPSDKRTAIMGAINVVKTSSQSLGPLITGVLSNHGLFGVSFTIAGILKAIYDIGMLLSFASKDPAHQQRSTQDEGSA</sequence>
<name>A0A5N5WQQ4_9EURO</name>
<dbReference type="GO" id="GO:0022857">
    <property type="term" value="F:transmembrane transporter activity"/>
    <property type="evidence" value="ECO:0007669"/>
    <property type="project" value="InterPro"/>
</dbReference>
<dbReference type="SUPFAM" id="SSF103473">
    <property type="entry name" value="MFS general substrate transporter"/>
    <property type="match status" value="1"/>
</dbReference>
<evidence type="ECO:0000256" key="3">
    <source>
        <dbReference type="SAM" id="Phobius"/>
    </source>
</evidence>
<gene>
    <name evidence="5" type="ORF">BDV29DRAFT_160013</name>
</gene>
<dbReference type="OrthoDB" id="10027823at2759"/>
<feature type="transmembrane region" description="Helical" evidence="3">
    <location>
        <begin position="68"/>
        <end position="89"/>
    </location>
</feature>
<keyword evidence="3" id="KW-0812">Transmembrane</keyword>
<dbReference type="PROSITE" id="PS50850">
    <property type="entry name" value="MFS"/>
    <property type="match status" value="1"/>
</dbReference>
<feature type="transmembrane region" description="Helical" evidence="3">
    <location>
        <begin position="313"/>
        <end position="335"/>
    </location>
</feature>
<feature type="transmembrane region" description="Helical" evidence="3">
    <location>
        <begin position="161"/>
        <end position="186"/>
    </location>
</feature>
<protein>
    <submittedName>
        <fullName evidence="5">Major facilitator superfamily domain-containing protein</fullName>
    </submittedName>
</protein>
<dbReference type="Gene3D" id="1.20.1250.20">
    <property type="entry name" value="MFS general substrate transporter like domains"/>
    <property type="match status" value="1"/>
</dbReference>
<dbReference type="GO" id="GO:0000329">
    <property type="term" value="C:fungal-type vacuole membrane"/>
    <property type="evidence" value="ECO:0007669"/>
    <property type="project" value="TreeGrafter"/>
</dbReference>
<organism evidence="5 6">
    <name type="scientific">Aspergillus leporis</name>
    <dbReference type="NCBI Taxonomy" id="41062"/>
    <lineage>
        <taxon>Eukaryota</taxon>
        <taxon>Fungi</taxon>
        <taxon>Dikarya</taxon>
        <taxon>Ascomycota</taxon>
        <taxon>Pezizomycotina</taxon>
        <taxon>Eurotiomycetes</taxon>
        <taxon>Eurotiomycetidae</taxon>
        <taxon>Eurotiales</taxon>
        <taxon>Aspergillaceae</taxon>
        <taxon>Aspergillus</taxon>
        <taxon>Aspergillus subgen. Circumdati</taxon>
    </lineage>
</organism>
<evidence type="ECO:0000313" key="6">
    <source>
        <dbReference type="Proteomes" id="UP000326565"/>
    </source>
</evidence>
<keyword evidence="3" id="KW-1133">Transmembrane helix</keyword>
<keyword evidence="3" id="KW-0472">Membrane</keyword>
<keyword evidence="6" id="KW-1185">Reference proteome</keyword>
<comment type="subcellular location">
    <subcellularLocation>
        <location evidence="1">Membrane</location>
        <topology evidence="1">Multi-pass membrane protein</topology>
    </subcellularLocation>
</comment>
<feature type="compositionally biased region" description="Basic and acidic residues" evidence="2">
    <location>
        <begin position="242"/>
        <end position="258"/>
    </location>
</feature>
<dbReference type="AlphaFoldDB" id="A0A5N5WQQ4"/>
<evidence type="ECO:0000313" key="5">
    <source>
        <dbReference type="EMBL" id="KAB8070891.1"/>
    </source>
</evidence>
<dbReference type="InterPro" id="IPR011701">
    <property type="entry name" value="MFS"/>
</dbReference>
<evidence type="ECO:0000259" key="4">
    <source>
        <dbReference type="PROSITE" id="PS50850"/>
    </source>
</evidence>
<feature type="transmembrane region" description="Helical" evidence="3">
    <location>
        <begin position="198"/>
        <end position="219"/>
    </location>
</feature>
<dbReference type="EMBL" id="ML732288">
    <property type="protein sequence ID" value="KAB8070891.1"/>
    <property type="molecule type" value="Genomic_DNA"/>
</dbReference>
<dbReference type="PANTHER" id="PTHR23520">
    <property type="entry name" value="TRANSPORTER, PUTATIVE (AFU_ORTHOLOGUE AFUA_3G04000)-RELATED"/>
    <property type="match status" value="1"/>
</dbReference>
<dbReference type="PANTHER" id="PTHR23520:SF5">
    <property type="entry name" value="TRANSPORTER, PUTATIVE (AFU_ORTHOLOGUE AFUA_3G04000)-RELATED"/>
    <property type="match status" value="1"/>
</dbReference>
<dbReference type="InterPro" id="IPR036259">
    <property type="entry name" value="MFS_trans_sf"/>
</dbReference>
<feature type="transmembrane region" description="Helical" evidence="3">
    <location>
        <begin position="347"/>
        <end position="373"/>
    </location>
</feature>
<evidence type="ECO:0000256" key="2">
    <source>
        <dbReference type="SAM" id="MobiDB-lite"/>
    </source>
</evidence>
<dbReference type="Pfam" id="PF07690">
    <property type="entry name" value="MFS_1"/>
    <property type="match status" value="2"/>
</dbReference>